<name>A0ABT0ESH0_9PSED</name>
<gene>
    <name evidence="1" type="ORF">L9059_00415</name>
</gene>
<evidence type="ECO:0000313" key="2">
    <source>
        <dbReference type="Proteomes" id="UP001299876"/>
    </source>
</evidence>
<reference evidence="1 2" key="1">
    <citation type="submission" date="2022-02" db="EMBL/GenBank/DDBJ databases">
        <title>Comparative genomics of the first Antarctic Pseudomonas spp. capable of biotransforming 2,4,6-Trinitrotoluene.</title>
        <authorList>
            <person name="Cabrera M.A."/>
            <person name="Marquez S.L."/>
            <person name="Perez-Donoso J.M."/>
        </authorList>
    </citation>
    <scope>NUCLEOTIDE SEQUENCE [LARGE SCALE GENOMIC DNA]</scope>
    <source>
        <strain evidence="1 2">TNT19</strain>
    </source>
</reference>
<dbReference type="RefSeq" id="WP_247285594.1">
    <property type="nucleotide sequence ID" value="NZ_JAKNRW010000001.1"/>
</dbReference>
<protein>
    <submittedName>
        <fullName evidence="1">Uncharacterized protein</fullName>
    </submittedName>
</protein>
<accession>A0ABT0ESH0</accession>
<dbReference type="Proteomes" id="UP001299876">
    <property type="component" value="Unassembled WGS sequence"/>
</dbReference>
<comment type="caution">
    <text evidence="1">The sequence shown here is derived from an EMBL/GenBank/DDBJ whole genome shotgun (WGS) entry which is preliminary data.</text>
</comment>
<organism evidence="1 2">
    <name type="scientific">Pseudomonas violetae</name>
    <dbReference type="NCBI Taxonomy" id="2915813"/>
    <lineage>
        <taxon>Bacteria</taxon>
        <taxon>Pseudomonadati</taxon>
        <taxon>Pseudomonadota</taxon>
        <taxon>Gammaproteobacteria</taxon>
        <taxon>Pseudomonadales</taxon>
        <taxon>Pseudomonadaceae</taxon>
        <taxon>Pseudomonas</taxon>
    </lineage>
</organism>
<proteinExistence type="predicted"/>
<dbReference type="EMBL" id="JAKNRW010000001">
    <property type="protein sequence ID" value="MCK1788676.1"/>
    <property type="molecule type" value="Genomic_DNA"/>
</dbReference>
<evidence type="ECO:0000313" key="1">
    <source>
        <dbReference type="EMBL" id="MCK1788676.1"/>
    </source>
</evidence>
<sequence>MVSKSNHRTAFGSDAKFLARLAKQGISVGGDAPANVEAPFPSGTTVLEAATSVRKESRATSRMRKVREANMDGRRDRLSYDAVTNSLTAFFPGAMLLGLNVMLRVHNAKSTSLKATWLKRVEALRWESSAAFQNWLANAQYPVLVEEIYISGESTLLDHESVAAACKPVIDAFVVAGFLPDDNGRFVAQPLAYTERGDVCGVFIRFKPTPRPWGFIDDGSIEQARMQMDLKK</sequence>
<keyword evidence="2" id="KW-1185">Reference proteome</keyword>